<comment type="catalytic activity">
    <reaction evidence="5 8">
        <text>meso-2,6-diaminopimelate + H(+) = L-lysine + CO2</text>
        <dbReference type="Rhea" id="RHEA:15101"/>
        <dbReference type="ChEBI" id="CHEBI:15378"/>
        <dbReference type="ChEBI" id="CHEBI:16526"/>
        <dbReference type="ChEBI" id="CHEBI:32551"/>
        <dbReference type="ChEBI" id="CHEBI:57791"/>
        <dbReference type="EC" id="4.1.1.20"/>
    </reaction>
</comment>
<dbReference type="PANTHER" id="PTHR43727">
    <property type="entry name" value="DIAMINOPIMELATE DECARBOXYLASE"/>
    <property type="match status" value="1"/>
</dbReference>
<comment type="function">
    <text evidence="5">Specifically catalyzes the decarboxylation of meso-diaminopimelate (meso-DAP) to L-lysine.</text>
</comment>
<dbReference type="Proteomes" id="UP000002881">
    <property type="component" value="Chromosome"/>
</dbReference>
<dbReference type="Pfam" id="PF00278">
    <property type="entry name" value="Orn_DAP_Arg_deC"/>
    <property type="match status" value="1"/>
</dbReference>
<feature type="binding site" evidence="5">
    <location>
        <position position="305"/>
    </location>
    <ligand>
        <name>substrate</name>
    </ligand>
</feature>
<dbReference type="GO" id="GO:0030170">
    <property type="term" value="F:pyridoxal phosphate binding"/>
    <property type="evidence" value="ECO:0007669"/>
    <property type="project" value="UniProtKB-UniRule"/>
</dbReference>
<proteinExistence type="inferred from homology"/>
<dbReference type="InterPro" id="IPR029066">
    <property type="entry name" value="PLP-binding_barrel"/>
</dbReference>
<protein>
    <recommendedName>
        <fullName evidence="5 6">Diaminopimelate decarboxylase</fullName>
        <shortName evidence="5">DAP decarboxylase</shortName>
        <shortName evidence="5">DAPDC</shortName>
        <ecNumber evidence="5 6">4.1.1.20</ecNumber>
    </recommendedName>
</protein>
<evidence type="ECO:0000256" key="4">
    <source>
        <dbReference type="ARBA" id="ARBA00023239"/>
    </source>
</evidence>
<keyword evidence="3 5" id="KW-0663">Pyridoxal phosphate</keyword>
<dbReference type="PROSITE" id="PS00878">
    <property type="entry name" value="ODR_DC_2_1"/>
    <property type="match status" value="1"/>
</dbReference>
<dbReference type="InterPro" id="IPR009006">
    <property type="entry name" value="Ala_racemase/Decarboxylase_C"/>
</dbReference>
<reference evidence="11 12" key="1">
    <citation type="journal article" date="2012" name="Genome Biol. Evol.">
        <title>Genome Sequence of the Mesophilic Thermotogales Bacterium Mesotoga prima MesG1.Ag.4.2 Reveals the Largest Thermotogales Genome To Date.</title>
        <authorList>
            <person name="Zhaxybayeva O."/>
            <person name="Swithers K.S."/>
            <person name="Foght J."/>
            <person name="Green A.G."/>
            <person name="Bruce D."/>
            <person name="Detter C."/>
            <person name="Han S."/>
            <person name="Teshima H."/>
            <person name="Han J."/>
            <person name="Woyke T."/>
            <person name="Pitluck S."/>
            <person name="Nolan M."/>
            <person name="Ivanova N."/>
            <person name="Pati A."/>
            <person name="Land M.L."/>
            <person name="Dlutek M."/>
            <person name="Doolittle W.F."/>
            <person name="Noll K.M."/>
            <person name="Nesbo C.L."/>
        </authorList>
    </citation>
    <scope>NUCLEOTIDE SEQUENCE [LARGE SCALE GENOMIC DNA]</scope>
    <source>
        <strain evidence="12">mesG1.Ag.4.2</strain>
    </source>
</reference>
<dbReference type="UniPathway" id="UPA00034">
    <property type="reaction ID" value="UER00027"/>
</dbReference>
<evidence type="ECO:0000259" key="10">
    <source>
        <dbReference type="Pfam" id="PF02784"/>
    </source>
</evidence>
<dbReference type="HAMAP" id="MF_02120">
    <property type="entry name" value="LysA"/>
    <property type="match status" value="1"/>
</dbReference>
<dbReference type="SUPFAM" id="SSF51419">
    <property type="entry name" value="PLP-binding barrel"/>
    <property type="match status" value="1"/>
</dbReference>
<dbReference type="CDD" id="cd06828">
    <property type="entry name" value="PLPDE_III_DapDC"/>
    <property type="match status" value="1"/>
</dbReference>
<dbReference type="STRING" id="660470.Theba_1108"/>
<comment type="similarity">
    <text evidence="5">Belongs to the Orn/Lys/Arg decarboxylase class-II family. LysA subfamily.</text>
</comment>
<evidence type="ECO:0000256" key="3">
    <source>
        <dbReference type="ARBA" id="ARBA00022898"/>
    </source>
</evidence>
<evidence type="ECO:0000256" key="1">
    <source>
        <dbReference type="ARBA" id="ARBA00001933"/>
    </source>
</evidence>
<dbReference type="HOGENOM" id="CLU_026444_0_1_0"/>
<feature type="binding site" evidence="5">
    <location>
        <position position="333"/>
    </location>
    <ligand>
        <name>pyridoxal 5'-phosphate</name>
        <dbReference type="ChEBI" id="CHEBI:597326"/>
    </ligand>
</feature>
<dbReference type="PRINTS" id="PR01181">
    <property type="entry name" value="DAPDCRBXLASE"/>
</dbReference>
<keyword evidence="2 5" id="KW-0210">Decarboxylase</keyword>
<dbReference type="KEGG" id="mpg:Theba_1108"/>
<evidence type="ECO:0000313" key="12">
    <source>
        <dbReference type="Proteomes" id="UP000002881"/>
    </source>
</evidence>
<comment type="cofactor">
    <cofactor evidence="1 5 7 8">
        <name>pyridoxal 5'-phosphate</name>
        <dbReference type="ChEBI" id="CHEBI:597326"/>
    </cofactor>
</comment>
<dbReference type="InterPro" id="IPR002986">
    <property type="entry name" value="DAP_deCOOHase_LysA"/>
</dbReference>
<feature type="binding site" evidence="5">
    <location>
        <begin position="237"/>
        <end position="240"/>
    </location>
    <ligand>
        <name>pyridoxal 5'-phosphate</name>
        <dbReference type="ChEBI" id="CHEBI:597326"/>
    </ligand>
</feature>
<evidence type="ECO:0000256" key="5">
    <source>
        <dbReference type="HAMAP-Rule" id="MF_02120"/>
    </source>
</evidence>
<feature type="binding site" evidence="5">
    <location>
        <position position="275"/>
    </location>
    <ligand>
        <name>substrate</name>
    </ligand>
</feature>
<dbReference type="InterPro" id="IPR022643">
    <property type="entry name" value="De-COase2_C"/>
</dbReference>
<dbReference type="Gene3D" id="2.40.37.10">
    <property type="entry name" value="Lyase, Ornithine Decarboxylase, Chain A, domain 1"/>
    <property type="match status" value="1"/>
</dbReference>
<feature type="binding site" evidence="5">
    <location>
        <position position="240"/>
    </location>
    <ligand>
        <name>substrate</name>
    </ligand>
</feature>
<gene>
    <name evidence="5" type="primary">lysA</name>
    <name evidence="11" type="ORF">Theba_1108</name>
</gene>
<dbReference type="EC" id="4.1.1.20" evidence="5 6"/>
<feature type="binding site" evidence="5">
    <location>
        <position position="204"/>
    </location>
    <ligand>
        <name>pyridoxal 5'-phosphate</name>
        <dbReference type="ChEBI" id="CHEBI:597326"/>
    </ligand>
</feature>
<evidence type="ECO:0000256" key="8">
    <source>
        <dbReference type="RuleBase" id="RU003738"/>
    </source>
</evidence>
<keyword evidence="5" id="KW-0028">Amino-acid biosynthesis</keyword>
<organism evidence="11 12">
    <name type="scientific">Mesotoga prima MesG1.Ag.4.2</name>
    <dbReference type="NCBI Taxonomy" id="660470"/>
    <lineage>
        <taxon>Bacteria</taxon>
        <taxon>Thermotogati</taxon>
        <taxon>Thermotogota</taxon>
        <taxon>Thermotogae</taxon>
        <taxon>Kosmotogales</taxon>
        <taxon>Kosmotogaceae</taxon>
        <taxon>Mesotoga</taxon>
    </lineage>
</organism>
<dbReference type="AlphaFoldDB" id="I2F4G0"/>
<feature type="binding site" evidence="5">
    <location>
        <position position="333"/>
    </location>
    <ligand>
        <name>substrate</name>
    </ligand>
</feature>
<accession>I2F4G0</accession>
<dbReference type="Pfam" id="PF02784">
    <property type="entry name" value="Orn_Arg_deC_N"/>
    <property type="match status" value="1"/>
</dbReference>
<feature type="domain" description="Orn/DAP/Arg decarboxylase 2 N-terminal" evidence="10">
    <location>
        <begin position="21"/>
        <end position="243"/>
    </location>
</feature>
<dbReference type="GeneID" id="87106938"/>
<keyword evidence="12" id="KW-1185">Reference proteome</keyword>
<dbReference type="PANTHER" id="PTHR43727:SF2">
    <property type="entry name" value="GROUP IV DECARBOXYLASE"/>
    <property type="match status" value="1"/>
</dbReference>
<dbReference type="InterPro" id="IPR022653">
    <property type="entry name" value="De-COase2_pyr-phos_BS"/>
</dbReference>
<dbReference type="eggNOG" id="COG0019">
    <property type="taxonomic scope" value="Bacteria"/>
</dbReference>
<name>I2F4G0_9BACT</name>
<evidence type="ECO:0000313" key="11">
    <source>
        <dbReference type="EMBL" id="AFK06813.1"/>
    </source>
</evidence>
<feature type="active site" description="Proton donor" evidence="7">
    <location>
        <position position="304"/>
    </location>
</feature>
<dbReference type="NCBIfam" id="TIGR01048">
    <property type="entry name" value="lysA"/>
    <property type="match status" value="1"/>
</dbReference>
<feature type="domain" description="Orn/DAP/Arg decarboxylase 2 C-terminal" evidence="9">
    <location>
        <begin position="15"/>
        <end position="331"/>
    </location>
</feature>
<keyword evidence="5 8" id="KW-0457">Lysine biosynthesis</keyword>
<dbReference type="EMBL" id="CP003532">
    <property type="protein sequence ID" value="AFK06813.1"/>
    <property type="molecule type" value="Genomic_DNA"/>
</dbReference>
<evidence type="ECO:0000256" key="2">
    <source>
        <dbReference type="ARBA" id="ARBA00022793"/>
    </source>
</evidence>
<evidence type="ECO:0000256" key="7">
    <source>
        <dbReference type="PIRSR" id="PIRSR600183-50"/>
    </source>
</evidence>
<dbReference type="InterPro" id="IPR022644">
    <property type="entry name" value="De-COase2_N"/>
</dbReference>
<keyword evidence="4 5" id="KW-0456">Lyase</keyword>
<comment type="subunit">
    <text evidence="5">Homodimer.</text>
</comment>
<comment type="pathway">
    <text evidence="5 8">Amino-acid biosynthesis; L-lysine biosynthesis via DAP pathway; L-lysine from DL-2,6-diaminopimelate: step 1/1.</text>
</comment>
<evidence type="ECO:0000256" key="6">
    <source>
        <dbReference type="NCBIfam" id="TIGR01048"/>
    </source>
</evidence>
<dbReference type="RefSeq" id="WP_014730810.1">
    <property type="nucleotide sequence ID" value="NC_017934.1"/>
</dbReference>
<evidence type="ECO:0000259" key="9">
    <source>
        <dbReference type="Pfam" id="PF00278"/>
    </source>
</evidence>
<feature type="binding site" evidence="5">
    <location>
        <position position="279"/>
    </location>
    <ligand>
        <name>substrate</name>
    </ligand>
</feature>
<dbReference type="Gene3D" id="3.20.20.10">
    <property type="entry name" value="Alanine racemase"/>
    <property type="match status" value="1"/>
</dbReference>
<dbReference type="PRINTS" id="PR01179">
    <property type="entry name" value="ODADCRBXLASE"/>
</dbReference>
<sequence length="375" mass="41315">MIDFQKLANEFGTPLYVYDAEKIRKRIKKAKTVFEGLDAEIVFALKANNNPALLKIMAEEEIGADVVSRGELLASKMAGMKRILWNGNGKTHEDITHFVNQGLNIVCIDSLQELPLWDGVNVIKLLRVNPDVDARTHPHISTGLRAHKFGVPIEKVSEVADRIDGIHLHIGSQITDVEPFFDAYSKALDCAKQYGFKYIDLGGGWGIDYEGKELDIERLQKGISGIFAGFDGKLIAELGRFIIGPAGYLVTKVVSVKPSEKIFIVTDAGMNALIRPVLYDAHHRIQVLASTKKTVTADVVGPLCESGDILARGRKLEVPIPGTAIVLENAGAYGFSMANNYNGMPFPAEVLVDGEEVKLIRRRQSIEELFTNVKM</sequence>
<dbReference type="GO" id="GO:0009089">
    <property type="term" value="P:lysine biosynthetic process via diaminopimelate"/>
    <property type="evidence" value="ECO:0007669"/>
    <property type="project" value="UniProtKB-UniRule"/>
</dbReference>
<feature type="modified residue" description="N6-(pyridoxal phosphate)lysine" evidence="5 7">
    <location>
        <position position="46"/>
    </location>
</feature>
<dbReference type="GO" id="GO:0008836">
    <property type="term" value="F:diaminopimelate decarboxylase activity"/>
    <property type="evidence" value="ECO:0007669"/>
    <property type="project" value="UniProtKB-UniRule"/>
</dbReference>
<dbReference type="SUPFAM" id="SSF50621">
    <property type="entry name" value="Alanine racemase C-terminal domain-like"/>
    <property type="match status" value="1"/>
</dbReference>
<dbReference type="InterPro" id="IPR000183">
    <property type="entry name" value="Orn/DAP/Arg_de-COase"/>
</dbReference>